<evidence type="ECO:0000313" key="3">
    <source>
        <dbReference type="Proteomes" id="UP001186944"/>
    </source>
</evidence>
<comment type="caution">
    <text evidence="2">The sequence shown here is derived from an EMBL/GenBank/DDBJ whole genome shotgun (WGS) entry which is preliminary data.</text>
</comment>
<dbReference type="EMBL" id="VSWD01000008">
    <property type="protein sequence ID" value="KAK3095626.1"/>
    <property type="molecule type" value="Genomic_DNA"/>
</dbReference>
<protein>
    <submittedName>
        <fullName evidence="2">Uncharacterized protein</fullName>
    </submittedName>
</protein>
<feature type="compositionally biased region" description="Basic and acidic residues" evidence="1">
    <location>
        <begin position="37"/>
        <end position="55"/>
    </location>
</feature>
<sequence>MSYNTFDADTLKKCKRSAIRPMDPRKPIEGPFVPVPKDTKAEGKTVQPSEEKSTEKPLAAAASQEVKEKVPEKTDIPEQPTCKFKKS</sequence>
<keyword evidence="3" id="KW-1185">Reference proteome</keyword>
<organism evidence="2 3">
    <name type="scientific">Pinctada imbricata</name>
    <name type="common">Atlantic pearl-oyster</name>
    <name type="synonym">Pinctada martensii</name>
    <dbReference type="NCBI Taxonomy" id="66713"/>
    <lineage>
        <taxon>Eukaryota</taxon>
        <taxon>Metazoa</taxon>
        <taxon>Spiralia</taxon>
        <taxon>Lophotrochozoa</taxon>
        <taxon>Mollusca</taxon>
        <taxon>Bivalvia</taxon>
        <taxon>Autobranchia</taxon>
        <taxon>Pteriomorphia</taxon>
        <taxon>Pterioida</taxon>
        <taxon>Pterioidea</taxon>
        <taxon>Pteriidae</taxon>
        <taxon>Pinctada</taxon>
    </lineage>
</organism>
<feature type="compositionally biased region" description="Basic and acidic residues" evidence="1">
    <location>
        <begin position="65"/>
        <end position="76"/>
    </location>
</feature>
<accession>A0AA89BV18</accession>
<gene>
    <name evidence="2" type="ORF">FSP39_016865</name>
</gene>
<dbReference type="AlphaFoldDB" id="A0AA89BV18"/>
<proteinExistence type="predicted"/>
<feature type="region of interest" description="Disordered" evidence="1">
    <location>
        <begin position="16"/>
        <end position="87"/>
    </location>
</feature>
<evidence type="ECO:0000313" key="2">
    <source>
        <dbReference type="EMBL" id="KAK3095626.1"/>
    </source>
</evidence>
<dbReference type="Proteomes" id="UP001186944">
    <property type="component" value="Unassembled WGS sequence"/>
</dbReference>
<reference evidence="2" key="1">
    <citation type="submission" date="2019-08" db="EMBL/GenBank/DDBJ databases">
        <title>The improved chromosome-level genome for the pearl oyster Pinctada fucata martensii using PacBio sequencing and Hi-C.</title>
        <authorList>
            <person name="Zheng Z."/>
        </authorList>
    </citation>
    <scope>NUCLEOTIDE SEQUENCE</scope>
    <source>
        <strain evidence="2">ZZ-2019</strain>
        <tissue evidence="2">Adductor muscle</tissue>
    </source>
</reference>
<evidence type="ECO:0000256" key="1">
    <source>
        <dbReference type="SAM" id="MobiDB-lite"/>
    </source>
</evidence>
<name>A0AA89BV18_PINIB</name>